<dbReference type="STRING" id="1122170.GCA_000701265_02969"/>
<keyword evidence="5 8" id="KW-0812">Transmembrane</keyword>
<proteinExistence type="inferred from homology"/>
<dbReference type="AlphaFoldDB" id="A0A378LXB9"/>
<feature type="domain" description="ABC transmembrane type-1" evidence="9">
    <location>
        <begin position="61"/>
        <end position="265"/>
    </location>
</feature>
<evidence type="ECO:0000259" key="9">
    <source>
        <dbReference type="PROSITE" id="PS50928"/>
    </source>
</evidence>
<evidence type="ECO:0000313" key="11">
    <source>
        <dbReference type="Proteomes" id="UP000255297"/>
    </source>
</evidence>
<evidence type="ECO:0000256" key="4">
    <source>
        <dbReference type="ARBA" id="ARBA00022475"/>
    </source>
</evidence>
<keyword evidence="6 8" id="KW-1133">Transmembrane helix</keyword>
<dbReference type="InterPro" id="IPR035906">
    <property type="entry name" value="MetI-like_sf"/>
</dbReference>
<evidence type="ECO:0000256" key="2">
    <source>
        <dbReference type="ARBA" id="ARBA00007069"/>
    </source>
</evidence>
<feature type="transmembrane region" description="Helical" evidence="8">
    <location>
        <begin position="94"/>
        <end position="120"/>
    </location>
</feature>
<evidence type="ECO:0000256" key="6">
    <source>
        <dbReference type="ARBA" id="ARBA00022989"/>
    </source>
</evidence>
<name>A0A378LXB9_9GAMM</name>
<dbReference type="RefSeq" id="WP_031563989.1">
    <property type="nucleotide sequence ID" value="NZ_CAAAIS010000009.1"/>
</dbReference>
<comment type="similarity">
    <text evidence="2">Belongs to the binding-protein-dependent transport system permease family. CysTW subfamily.</text>
</comment>
<organism evidence="10 11">
    <name type="scientific">Legionella wadsworthii</name>
    <dbReference type="NCBI Taxonomy" id="28088"/>
    <lineage>
        <taxon>Bacteria</taxon>
        <taxon>Pseudomonadati</taxon>
        <taxon>Pseudomonadota</taxon>
        <taxon>Gammaproteobacteria</taxon>
        <taxon>Legionellales</taxon>
        <taxon>Legionellaceae</taxon>
        <taxon>Legionella</taxon>
    </lineage>
</organism>
<evidence type="ECO:0000256" key="8">
    <source>
        <dbReference type="SAM" id="Phobius"/>
    </source>
</evidence>
<feature type="transmembrane region" description="Helical" evidence="8">
    <location>
        <begin position="140"/>
        <end position="164"/>
    </location>
</feature>
<dbReference type="PROSITE" id="PS50928">
    <property type="entry name" value="ABC_TM1"/>
    <property type="match status" value="1"/>
</dbReference>
<evidence type="ECO:0000313" key="10">
    <source>
        <dbReference type="EMBL" id="STY31067.1"/>
    </source>
</evidence>
<accession>A0A378LXB9</accession>
<evidence type="ECO:0000256" key="1">
    <source>
        <dbReference type="ARBA" id="ARBA00004651"/>
    </source>
</evidence>
<evidence type="ECO:0000256" key="3">
    <source>
        <dbReference type="ARBA" id="ARBA00022448"/>
    </source>
</evidence>
<keyword evidence="11" id="KW-1185">Reference proteome</keyword>
<dbReference type="PANTHER" id="PTHR42929">
    <property type="entry name" value="INNER MEMBRANE ABC TRANSPORTER PERMEASE PROTEIN YDCU-RELATED-RELATED"/>
    <property type="match status" value="1"/>
</dbReference>
<feature type="transmembrane region" description="Helical" evidence="8">
    <location>
        <begin position="60"/>
        <end position="82"/>
    </location>
</feature>
<keyword evidence="7 8" id="KW-0472">Membrane</keyword>
<protein>
    <submittedName>
        <fullName evidence="10">Spermidine/putrescine ABC transporter permease PotB</fullName>
    </submittedName>
</protein>
<feature type="transmembrane region" description="Helical" evidence="8">
    <location>
        <begin position="12"/>
        <end position="32"/>
    </location>
</feature>
<dbReference type="GO" id="GO:0005886">
    <property type="term" value="C:plasma membrane"/>
    <property type="evidence" value="ECO:0007669"/>
    <property type="project" value="UniProtKB-SubCell"/>
</dbReference>
<dbReference type="InterPro" id="IPR000515">
    <property type="entry name" value="MetI-like"/>
</dbReference>
<dbReference type="OrthoDB" id="9807047at2"/>
<feature type="transmembrane region" description="Helical" evidence="8">
    <location>
        <begin position="200"/>
        <end position="218"/>
    </location>
</feature>
<reference evidence="10 11" key="1">
    <citation type="submission" date="2018-06" db="EMBL/GenBank/DDBJ databases">
        <authorList>
            <consortium name="Pathogen Informatics"/>
            <person name="Doyle S."/>
        </authorList>
    </citation>
    <scope>NUCLEOTIDE SEQUENCE [LARGE SCALE GENOMIC DNA]</scope>
    <source>
        <strain evidence="10 11">NCTC11532</strain>
    </source>
</reference>
<dbReference type="PANTHER" id="PTHR42929:SF1">
    <property type="entry name" value="INNER MEMBRANE ABC TRANSPORTER PERMEASE PROTEIN YDCU-RELATED"/>
    <property type="match status" value="1"/>
</dbReference>
<dbReference type="Gene3D" id="1.10.3720.10">
    <property type="entry name" value="MetI-like"/>
    <property type="match status" value="1"/>
</dbReference>
<gene>
    <name evidence="10" type="primary">potB</name>
    <name evidence="10" type="ORF">NCTC11532_02718</name>
</gene>
<keyword evidence="3" id="KW-0813">Transport</keyword>
<evidence type="ECO:0000256" key="5">
    <source>
        <dbReference type="ARBA" id="ARBA00022692"/>
    </source>
</evidence>
<keyword evidence="4" id="KW-1003">Cell membrane</keyword>
<comment type="subcellular location">
    <subcellularLocation>
        <location evidence="1">Cell membrane</location>
        <topology evidence="1">Multi-pass membrane protein</topology>
    </subcellularLocation>
</comment>
<dbReference type="Proteomes" id="UP000255297">
    <property type="component" value="Unassembled WGS sequence"/>
</dbReference>
<dbReference type="GO" id="GO:0055085">
    <property type="term" value="P:transmembrane transport"/>
    <property type="evidence" value="ECO:0007669"/>
    <property type="project" value="InterPro"/>
</dbReference>
<dbReference type="SUPFAM" id="SSF161098">
    <property type="entry name" value="MetI-like"/>
    <property type="match status" value="1"/>
</dbReference>
<feature type="transmembrane region" description="Helical" evidence="8">
    <location>
        <begin position="247"/>
        <end position="265"/>
    </location>
</feature>
<evidence type="ECO:0000256" key="7">
    <source>
        <dbReference type="ARBA" id="ARBA00023136"/>
    </source>
</evidence>
<sequence>MKNKAFALYTLYFWLFVFGLFPLLMMFSASFLSKNSQHLVTLPFTLDNYTSLFSPVFAKIFLRSFFIACITTLFCLIIAYPFSYLMVKAKHQSILLLLIIIPFWTSSLIRTYSLIAILKYQGILNTLLLKLHLIHTPSSLLYTNFAVITGLIYNLFPFMVLPIYTNMERFDFRLFEAAKDLGANRWFVFTRVFLPNTAPGILSGCLLVLLPAMTLFYIPNVLGGARSILLGNLIQNQFLVLGDWPKGSATSVMLTSLLLLLFVIFKRQKSRSAG</sequence>
<dbReference type="EMBL" id="UGPB01000001">
    <property type="protein sequence ID" value="STY31067.1"/>
    <property type="molecule type" value="Genomic_DNA"/>
</dbReference>
<dbReference type="CDD" id="cd06261">
    <property type="entry name" value="TM_PBP2"/>
    <property type="match status" value="1"/>
</dbReference>